<keyword evidence="3" id="KW-1015">Disulfide bond</keyword>
<keyword evidence="8" id="KW-1185">Reference proteome</keyword>
<proteinExistence type="predicted"/>
<dbReference type="GO" id="GO:0030313">
    <property type="term" value="C:cell envelope"/>
    <property type="evidence" value="ECO:0007669"/>
    <property type="project" value="UniProtKB-SubCell"/>
</dbReference>
<dbReference type="InterPro" id="IPR013766">
    <property type="entry name" value="Thioredoxin_domain"/>
</dbReference>
<dbReference type="InterPro" id="IPR036249">
    <property type="entry name" value="Thioredoxin-like_sf"/>
</dbReference>
<comment type="subcellular location">
    <subcellularLocation>
        <location evidence="1">Cell envelope</location>
    </subcellularLocation>
</comment>
<dbReference type="GO" id="GO:0016853">
    <property type="term" value="F:isomerase activity"/>
    <property type="evidence" value="ECO:0007669"/>
    <property type="project" value="UniProtKB-KW"/>
</dbReference>
<organism evidence="7 8">
    <name type="scientific">Sphingobium wenxiniae (strain DSM 21828 / CGMCC 1.7748 / JZ-1)</name>
    <dbReference type="NCBI Taxonomy" id="595605"/>
    <lineage>
        <taxon>Bacteria</taxon>
        <taxon>Pseudomonadati</taxon>
        <taxon>Pseudomonadota</taxon>
        <taxon>Alphaproteobacteria</taxon>
        <taxon>Sphingomonadales</taxon>
        <taxon>Sphingomonadaceae</taxon>
        <taxon>Sphingobium</taxon>
    </lineage>
</organism>
<dbReference type="InterPro" id="IPR050553">
    <property type="entry name" value="Thioredoxin_ResA/DsbE_sf"/>
</dbReference>
<evidence type="ECO:0000256" key="5">
    <source>
        <dbReference type="SAM" id="Phobius"/>
    </source>
</evidence>
<evidence type="ECO:0000313" key="8">
    <source>
        <dbReference type="Proteomes" id="UP000316624"/>
    </source>
</evidence>
<name>A0A562K7I2_SPHWJ</name>
<keyword evidence="2" id="KW-0201">Cytochrome c-type biogenesis</keyword>
<comment type="caution">
    <text evidence="7">The sequence shown here is derived from an EMBL/GenBank/DDBJ whole genome shotgun (WGS) entry which is preliminary data.</text>
</comment>
<feature type="transmembrane region" description="Helical" evidence="5">
    <location>
        <begin position="82"/>
        <end position="101"/>
    </location>
</feature>
<protein>
    <submittedName>
        <fullName evidence="7">Thiol-disulfide isomerase/thioredoxin</fullName>
    </submittedName>
</protein>
<dbReference type="CDD" id="cd02966">
    <property type="entry name" value="TlpA_like_family"/>
    <property type="match status" value="1"/>
</dbReference>
<dbReference type="PANTHER" id="PTHR42852:SF6">
    <property type="entry name" value="THIOL:DISULFIDE INTERCHANGE PROTEIN DSBE"/>
    <property type="match status" value="1"/>
</dbReference>
<keyword evidence="5" id="KW-1133">Transmembrane helix</keyword>
<accession>A0A562K7I2</accession>
<dbReference type="InterPro" id="IPR017937">
    <property type="entry name" value="Thioredoxin_CS"/>
</dbReference>
<dbReference type="Proteomes" id="UP000316624">
    <property type="component" value="Unassembled WGS sequence"/>
</dbReference>
<dbReference type="InterPro" id="IPR001640">
    <property type="entry name" value="Lgt"/>
</dbReference>
<dbReference type="InterPro" id="IPR013740">
    <property type="entry name" value="Redoxin"/>
</dbReference>
<feature type="transmembrane region" description="Helical" evidence="5">
    <location>
        <begin position="108"/>
        <end position="128"/>
    </location>
</feature>
<dbReference type="PROSITE" id="PS51352">
    <property type="entry name" value="THIOREDOXIN_2"/>
    <property type="match status" value="1"/>
</dbReference>
<evidence type="ECO:0000256" key="1">
    <source>
        <dbReference type="ARBA" id="ARBA00004196"/>
    </source>
</evidence>
<dbReference type="PANTHER" id="PTHR42852">
    <property type="entry name" value="THIOL:DISULFIDE INTERCHANGE PROTEIN DSBE"/>
    <property type="match status" value="1"/>
</dbReference>
<keyword evidence="7" id="KW-0413">Isomerase</keyword>
<gene>
    <name evidence="7" type="ORF">IQ35_03289</name>
</gene>
<feature type="domain" description="Thioredoxin" evidence="6">
    <location>
        <begin position="128"/>
        <end position="265"/>
    </location>
</feature>
<evidence type="ECO:0000256" key="2">
    <source>
        <dbReference type="ARBA" id="ARBA00022748"/>
    </source>
</evidence>
<dbReference type="AlphaFoldDB" id="A0A562K7I2"/>
<feature type="transmembrane region" description="Helical" evidence="5">
    <location>
        <begin position="16"/>
        <end position="33"/>
    </location>
</feature>
<feature type="transmembrane region" description="Helical" evidence="5">
    <location>
        <begin position="45"/>
        <end position="62"/>
    </location>
</feature>
<keyword evidence="4" id="KW-0676">Redox-active center</keyword>
<dbReference type="PROSITE" id="PS00194">
    <property type="entry name" value="THIOREDOXIN_1"/>
    <property type="match status" value="1"/>
</dbReference>
<sequence length="268" mass="28461">MDGIIQIGPLMLASDRLLAVVALWLFLGVGAWIDTRTGSRAGRAAWIAALVGILAARFAYVVENFTAFAAEPWTVIALWQGGFTIWPGVGAAAAATALLLGRQRATGGLLVSLAALALAHMGLTHWLAPSVRPLPQGIVLADMDGKTLSLDSLRGQPFVLNLWATWCPPCRREMPMLIDVASGSKVPILLVNQRETRVAIAAYLKRENLAASAVVLDPVGVLGETTGAQAFPTTLFVDAAGQIRRTHAGEISRAALMATIRDLERNPI</sequence>
<dbReference type="RefSeq" id="WP_145075029.1">
    <property type="nucleotide sequence ID" value="NZ_JACIIY010000018.1"/>
</dbReference>
<evidence type="ECO:0000259" key="6">
    <source>
        <dbReference type="PROSITE" id="PS51352"/>
    </source>
</evidence>
<dbReference type="Gene3D" id="3.40.30.10">
    <property type="entry name" value="Glutaredoxin"/>
    <property type="match status" value="1"/>
</dbReference>
<dbReference type="GO" id="GO:0017004">
    <property type="term" value="P:cytochrome complex assembly"/>
    <property type="evidence" value="ECO:0007669"/>
    <property type="project" value="UniProtKB-KW"/>
</dbReference>
<dbReference type="GO" id="GO:0015036">
    <property type="term" value="F:disulfide oxidoreductase activity"/>
    <property type="evidence" value="ECO:0007669"/>
    <property type="project" value="UniProtKB-ARBA"/>
</dbReference>
<keyword evidence="5" id="KW-0812">Transmembrane</keyword>
<evidence type="ECO:0000256" key="3">
    <source>
        <dbReference type="ARBA" id="ARBA00023157"/>
    </source>
</evidence>
<keyword evidence="5" id="KW-0472">Membrane</keyword>
<dbReference type="Pfam" id="PF08534">
    <property type="entry name" value="Redoxin"/>
    <property type="match status" value="1"/>
</dbReference>
<dbReference type="SUPFAM" id="SSF52833">
    <property type="entry name" value="Thioredoxin-like"/>
    <property type="match status" value="1"/>
</dbReference>
<evidence type="ECO:0000313" key="7">
    <source>
        <dbReference type="EMBL" id="TWH91362.1"/>
    </source>
</evidence>
<dbReference type="EMBL" id="VLKK01000017">
    <property type="protein sequence ID" value="TWH91362.1"/>
    <property type="molecule type" value="Genomic_DNA"/>
</dbReference>
<dbReference type="Pfam" id="PF01790">
    <property type="entry name" value="LGT"/>
    <property type="match status" value="1"/>
</dbReference>
<reference evidence="7 8" key="1">
    <citation type="journal article" date="2015" name="Stand. Genomic Sci.">
        <title>Genomic Encyclopedia of Bacterial and Archaeal Type Strains, Phase III: the genomes of soil and plant-associated and newly described type strains.</title>
        <authorList>
            <person name="Whitman W.B."/>
            <person name="Woyke T."/>
            <person name="Klenk H.P."/>
            <person name="Zhou Y."/>
            <person name="Lilburn T.G."/>
            <person name="Beck B.J."/>
            <person name="De Vos P."/>
            <person name="Vandamme P."/>
            <person name="Eisen J.A."/>
            <person name="Garrity G."/>
            <person name="Hugenholtz P."/>
            <person name="Kyrpides N.C."/>
        </authorList>
    </citation>
    <scope>NUCLEOTIDE SEQUENCE [LARGE SCALE GENOMIC DNA]</scope>
    <source>
        <strain evidence="7 8">CGMCC 1.7748</strain>
    </source>
</reference>
<evidence type="ECO:0000256" key="4">
    <source>
        <dbReference type="ARBA" id="ARBA00023284"/>
    </source>
</evidence>